<reference evidence="3 4" key="1">
    <citation type="submission" date="2021-06" db="EMBL/GenBank/DDBJ databases">
        <authorList>
            <person name="Palmer J.M."/>
        </authorList>
    </citation>
    <scope>NUCLEOTIDE SEQUENCE [LARGE SCALE GENOMIC DNA]</scope>
    <source>
        <strain evidence="3 4">GA_2019</strain>
        <tissue evidence="3">Muscle</tissue>
    </source>
</reference>
<dbReference type="EMBL" id="JAHRIO010093505">
    <property type="protein sequence ID" value="MEQ2189641.1"/>
    <property type="molecule type" value="Genomic_DNA"/>
</dbReference>
<organism evidence="3 4">
    <name type="scientific">Goodea atripinnis</name>
    <dbReference type="NCBI Taxonomy" id="208336"/>
    <lineage>
        <taxon>Eukaryota</taxon>
        <taxon>Metazoa</taxon>
        <taxon>Chordata</taxon>
        <taxon>Craniata</taxon>
        <taxon>Vertebrata</taxon>
        <taxon>Euteleostomi</taxon>
        <taxon>Actinopterygii</taxon>
        <taxon>Neopterygii</taxon>
        <taxon>Teleostei</taxon>
        <taxon>Neoteleostei</taxon>
        <taxon>Acanthomorphata</taxon>
        <taxon>Ovalentaria</taxon>
        <taxon>Atherinomorphae</taxon>
        <taxon>Cyprinodontiformes</taxon>
        <taxon>Goodeidae</taxon>
        <taxon>Goodea</taxon>
    </lineage>
</organism>
<proteinExistence type="predicted"/>
<protein>
    <submittedName>
        <fullName evidence="3">Uncharacterized protein</fullName>
    </submittedName>
</protein>
<evidence type="ECO:0000313" key="3">
    <source>
        <dbReference type="EMBL" id="MEQ2189641.1"/>
    </source>
</evidence>
<keyword evidence="2" id="KW-0472">Membrane</keyword>
<name>A0ABV0Q1G7_9TELE</name>
<evidence type="ECO:0000313" key="4">
    <source>
        <dbReference type="Proteomes" id="UP001476798"/>
    </source>
</evidence>
<accession>A0ABV0Q1G7</accession>
<keyword evidence="4" id="KW-1185">Reference proteome</keyword>
<feature type="region of interest" description="Disordered" evidence="1">
    <location>
        <begin position="108"/>
        <end position="131"/>
    </location>
</feature>
<feature type="transmembrane region" description="Helical" evidence="2">
    <location>
        <begin position="36"/>
        <end position="65"/>
    </location>
</feature>
<keyword evidence="2" id="KW-1133">Transmembrane helix</keyword>
<keyword evidence="2" id="KW-0812">Transmembrane</keyword>
<gene>
    <name evidence="3" type="ORF">GOODEAATRI_027287</name>
</gene>
<evidence type="ECO:0000256" key="1">
    <source>
        <dbReference type="SAM" id="MobiDB-lite"/>
    </source>
</evidence>
<evidence type="ECO:0000256" key="2">
    <source>
        <dbReference type="SAM" id="Phobius"/>
    </source>
</evidence>
<comment type="caution">
    <text evidence="3">The sequence shown here is derived from an EMBL/GenBank/DDBJ whole genome shotgun (WGS) entry which is preliminary data.</text>
</comment>
<feature type="compositionally biased region" description="Polar residues" evidence="1">
    <location>
        <begin position="121"/>
        <end position="131"/>
    </location>
</feature>
<dbReference type="Proteomes" id="UP001476798">
    <property type="component" value="Unassembled WGS sequence"/>
</dbReference>
<sequence length="131" mass="15090">MHYIDYLLNCGTLETYYKRKLYIKQIHMLPALSYSLLSLLFVFSVSPACLSVISFLFHPCLILWVNKCRHLYQSPCCGRGFLWPRLVGSLSLCLLEAVLAHLEEQDSVSPHRKWPPRGLPRSTSSQLHSCH</sequence>